<sequence length="107" mass="12747">MTFGIDWIKRDLDLSTMMVWLNLIFYTKDRDVVFLSQPLLLFAYSCCRSGLWIHQLVCYTEKKSRIQLEIKNNSYSILKYEIQNKIIDQHYNIGIDWIVRSDTSNCA</sequence>
<keyword evidence="2" id="KW-1185">Reference proteome</keyword>
<dbReference type="AlphaFoldDB" id="A0A9P1EE27"/>
<evidence type="ECO:0000313" key="2">
    <source>
        <dbReference type="Proteomes" id="UP001152484"/>
    </source>
</evidence>
<gene>
    <name evidence="1" type="ORF">CEURO_LOCUS14652</name>
</gene>
<organism evidence="1 2">
    <name type="scientific">Cuscuta europaea</name>
    <name type="common">European dodder</name>
    <dbReference type="NCBI Taxonomy" id="41803"/>
    <lineage>
        <taxon>Eukaryota</taxon>
        <taxon>Viridiplantae</taxon>
        <taxon>Streptophyta</taxon>
        <taxon>Embryophyta</taxon>
        <taxon>Tracheophyta</taxon>
        <taxon>Spermatophyta</taxon>
        <taxon>Magnoliopsida</taxon>
        <taxon>eudicotyledons</taxon>
        <taxon>Gunneridae</taxon>
        <taxon>Pentapetalae</taxon>
        <taxon>asterids</taxon>
        <taxon>lamiids</taxon>
        <taxon>Solanales</taxon>
        <taxon>Convolvulaceae</taxon>
        <taxon>Cuscuteae</taxon>
        <taxon>Cuscuta</taxon>
        <taxon>Cuscuta subgen. Cuscuta</taxon>
    </lineage>
</organism>
<evidence type="ECO:0000313" key="1">
    <source>
        <dbReference type="EMBL" id="CAH9099858.1"/>
    </source>
</evidence>
<reference evidence="1" key="1">
    <citation type="submission" date="2022-07" db="EMBL/GenBank/DDBJ databases">
        <authorList>
            <person name="Macas J."/>
            <person name="Novak P."/>
            <person name="Neumann P."/>
        </authorList>
    </citation>
    <scope>NUCLEOTIDE SEQUENCE</scope>
</reference>
<accession>A0A9P1EE27</accession>
<dbReference type="Proteomes" id="UP001152484">
    <property type="component" value="Unassembled WGS sequence"/>
</dbReference>
<protein>
    <submittedName>
        <fullName evidence="1">Uncharacterized protein</fullName>
    </submittedName>
</protein>
<dbReference type="EMBL" id="CAMAPE010000038">
    <property type="protein sequence ID" value="CAH9099858.1"/>
    <property type="molecule type" value="Genomic_DNA"/>
</dbReference>
<proteinExistence type="predicted"/>
<name>A0A9P1EE27_CUSEU</name>
<comment type="caution">
    <text evidence="1">The sequence shown here is derived from an EMBL/GenBank/DDBJ whole genome shotgun (WGS) entry which is preliminary data.</text>
</comment>